<comment type="caution">
    <text evidence="1">The sequence shown here is derived from an EMBL/GenBank/DDBJ whole genome shotgun (WGS) entry which is preliminary data.</text>
</comment>
<dbReference type="EMBL" id="JBHLUX010000035">
    <property type="protein sequence ID" value="MFC0471510.1"/>
    <property type="molecule type" value="Genomic_DNA"/>
</dbReference>
<dbReference type="Pfam" id="PF09969">
    <property type="entry name" value="DUF2203"/>
    <property type="match status" value="1"/>
</dbReference>
<accession>A0ABV6KDY1</accession>
<dbReference type="RefSeq" id="WP_335962105.1">
    <property type="nucleotide sequence ID" value="NZ_JAXBLX010000024.1"/>
</dbReference>
<dbReference type="PIRSF" id="PIRSF016498">
    <property type="entry name" value="UCP016498"/>
    <property type="match status" value="1"/>
</dbReference>
<protein>
    <submittedName>
        <fullName evidence="1">DUF2203 domain-containing protein</fullName>
    </submittedName>
</protein>
<name>A0ABV6KDY1_9BACI</name>
<proteinExistence type="predicted"/>
<gene>
    <name evidence="1" type="ORF">ACFFHM_13660</name>
</gene>
<organism evidence="1 2">
    <name type="scientific">Halalkalibacter kiskunsagensis</name>
    <dbReference type="NCBI Taxonomy" id="1548599"/>
    <lineage>
        <taxon>Bacteria</taxon>
        <taxon>Bacillati</taxon>
        <taxon>Bacillota</taxon>
        <taxon>Bacilli</taxon>
        <taxon>Bacillales</taxon>
        <taxon>Bacillaceae</taxon>
        <taxon>Halalkalibacter</taxon>
    </lineage>
</organism>
<evidence type="ECO:0000313" key="1">
    <source>
        <dbReference type="EMBL" id="MFC0471510.1"/>
    </source>
</evidence>
<dbReference type="InterPro" id="IPR018699">
    <property type="entry name" value="DUF2203"/>
</dbReference>
<reference evidence="1 2" key="1">
    <citation type="submission" date="2024-09" db="EMBL/GenBank/DDBJ databases">
        <authorList>
            <person name="Sun Q."/>
            <person name="Mori K."/>
        </authorList>
    </citation>
    <scope>NUCLEOTIDE SEQUENCE [LARGE SCALE GENOMIC DNA]</scope>
    <source>
        <strain evidence="1 2">NCAIM B.02610</strain>
    </source>
</reference>
<keyword evidence="2" id="KW-1185">Reference proteome</keyword>
<dbReference type="Proteomes" id="UP001589838">
    <property type="component" value="Unassembled WGS sequence"/>
</dbReference>
<evidence type="ECO:0000313" key="2">
    <source>
        <dbReference type="Proteomes" id="UP001589838"/>
    </source>
</evidence>
<sequence>MSKIHFSLAEANALLPTLRKELVELQQLKHKFQYQLKKLNKIKEANHELQTDSKEIFMNESELEFIEMQAQLHAYNIESLGVQLKDIDLGLLDFPSLKDGKEILLCWKQGEPTITHYHGEHEGFSGRKPL</sequence>